<dbReference type="InterPro" id="IPR025587">
    <property type="entry name" value="DUF4351"/>
</dbReference>
<dbReference type="OrthoDB" id="419816at2"/>
<dbReference type="AlphaFoldDB" id="A0A1W1VIU5"/>
<name>A0A1W1VIU5_9FIRM</name>
<dbReference type="Pfam" id="PF04754">
    <property type="entry name" value="Transposase_31"/>
    <property type="match status" value="1"/>
</dbReference>
<dbReference type="PANTHER" id="PTHR35586">
    <property type="entry name" value="SLL1691 PROTEIN"/>
    <property type="match status" value="1"/>
</dbReference>
<dbReference type="EMBL" id="LT838272">
    <property type="protein sequence ID" value="SMB93203.1"/>
    <property type="molecule type" value="Genomic_DNA"/>
</dbReference>
<dbReference type="PANTHER" id="PTHR35586:SF1">
    <property type="entry name" value="SLL1691 PROTEIN"/>
    <property type="match status" value="1"/>
</dbReference>
<evidence type="ECO:0000313" key="4">
    <source>
        <dbReference type="Proteomes" id="UP000192569"/>
    </source>
</evidence>
<organism evidence="3 4">
    <name type="scientific">Thermanaeromonas toyohensis ToBE</name>
    <dbReference type="NCBI Taxonomy" id="698762"/>
    <lineage>
        <taxon>Bacteria</taxon>
        <taxon>Bacillati</taxon>
        <taxon>Bacillota</taxon>
        <taxon>Clostridia</taxon>
        <taxon>Neomoorellales</taxon>
        <taxon>Neomoorellaceae</taxon>
        <taxon>Thermanaeromonas</taxon>
    </lineage>
</organism>
<gene>
    <name evidence="3" type="ORF">SAMN00808754_0814</name>
</gene>
<evidence type="ECO:0000313" key="3">
    <source>
        <dbReference type="EMBL" id="SMB93203.1"/>
    </source>
</evidence>
<dbReference type="RefSeq" id="WP_084664280.1">
    <property type="nucleotide sequence ID" value="NZ_LT838272.1"/>
</dbReference>
<dbReference type="Proteomes" id="UP000192569">
    <property type="component" value="Chromosome I"/>
</dbReference>
<protein>
    <recommendedName>
        <fullName evidence="5">Transposase (putative) YhgA-like domain-containing protein</fullName>
    </recommendedName>
</protein>
<dbReference type="Pfam" id="PF14261">
    <property type="entry name" value="DUF4351"/>
    <property type="match status" value="1"/>
</dbReference>
<keyword evidence="4" id="KW-1185">Reference proteome</keyword>
<sequence>MPIDHDAIFKELITNFFKEFMELFFPEAHALIDYSELTFLAQEIITDITAGEKHYVDILASVKIKREEGYVLIHVEPQAYKEADFARRMFIYFSRLYEKHKKKVLPIAVFSYDSKVEKLDRHEVTFPFLKVLEFNFYKVQLKKLPWRKYIRSNNPVAAALLSKMDYSPKERLKLKLEFLRMITRMQLDPAKLGLITAIFDTYLGLSPEEEKEVEEMLHRELSAEEVKKVMELRTSWHTKGWQEGWQKGLEAGLEEGRKEILLKQLKKRLGFLPPEVEERIKSLSLKELDELAEKIFEVTSESDLRKFLGMEH</sequence>
<evidence type="ECO:0000259" key="1">
    <source>
        <dbReference type="Pfam" id="PF04754"/>
    </source>
</evidence>
<reference evidence="3 4" key="1">
    <citation type="submission" date="2017-04" db="EMBL/GenBank/DDBJ databases">
        <authorList>
            <person name="Afonso C.L."/>
            <person name="Miller P.J."/>
            <person name="Scott M.A."/>
            <person name="Spackman E."/>
            <person name="Goraichik I."/>
            <person name="Dimitrov K.M."/>
            <person name="Suarez D.L."/>
            <person name="Swayne D.E."/>
        </authorList>
    </citation>
    <scope>NUCLEOTIDE SEQUENCE [LARGE SCALE GENOMIC DNA]</scope>
    <source>
        <strain evidence="3 4">ToBE</strain>
    </source>
</reference>
<feature type="domain" description="DUF4351" evidence="2">
    <location>
        <begin position="251"/>
        <end position="308"/>
    </location>
</feature>
<accession>A0A1W1VIU5</accession>
<dbReference type="STRING" id="698762.SAMN00808754_0814"/>
<proteinExistence type="predicted"/>
<feature type="domain" description="Transposase (putative) YhgA-like" evidence="1">
    <location>
        <begin position="4"/>
        <end position="103"/>
    </location>
</feature>
<evidence type="ECO:0008006" key="5">
    <source>
        <dbReference type="Google" id="ProtNLM"/>
    </source>
</evidence>
<dbReference type="InterPro" id="IPR006842">
    <property type="entry name" value="Transposase_31"/>
</dbReference>
<evidence type="ECO:0000259" key="2">
    <source>
        <dbReference type="Pfam" id="PF14261"/>
    </source>
</evidence>